<proteinExistence type="predicted"/>
<name>A0A314UMK8_PRUYE</name>
<dbReference type="EMBL" id="PJQY01003285">
    <property type="protein sequence ID" value="PQM38713.1"/>
    <property type="molecule type" value="Genomic_DNA"/>
</dbReference>
<comment type="caution">
    <text evidence="1">The sequence shown here is derived from an EMBL/GenBank/DDBJ whole genome shotgun (WGS) entry which is preliminary data.</text>
</comment>
<gene>
    <name evidence="1" type="ORF">Pyn_41044</name>
</gene>
<dbReference type="Proteomes" id="UP000250321">
    <property type="component" value="Unassembled WGS sequence"/>
</dbReference>
<dbReference type="AlphaFoldDB" id="A0A314UMK8"/>
<evidence type="ECO:0000313" key="1">
    <source>
        <dbReference type="EMBL" id="PQM38713.1"/>
    </source>
</evidence>
<reference evidence="1 2" key="1">
    <citation type="submission" date="2018-02" db="EMBL/GenBank/DDBJ databases">
        <title>Draft genome of wild Prunus yedoensis var. nudiflora.</title>
        <authorList>
            <person name="Baek S."/>
            <person name="Kim J.-H."/>
            <person name="Choi K."/>
            <person name="Kim G.-B."/>
            <person name="Cho A."/>
            <person name="Jang H."/>
            <person name="Shin C.-H."/>
            <person name="Yu H.-J."/>
            <person name="Mun J.-H."/>
        </authorList>
    </citation>
    <scope>NUCLEOTIDE SEQUENCE [LARGE SCALE GENOMIC DNA]</scope>
    <source>
        <strain evidence="2">cv. Jeju island</strain>
        <tissue evidence="1">Leaf</tissue>
    </source>
</reference>
<protein>
    <submittedName>
        <fullName evidence="1">Uncharacterized protein</fullName>
    </submittedName>
</protein>
<evidence type="ECO:0000313" key="2">
    <source>
        <dbReference type="Proteomes" id="UP000250321"/>
    </source>
</evidence>
<accession>A0A314UMK8</accession>
<keyword evidence="2" id="KW-1185">Reference proteome</keyword>
<sequence length="77" mass="8172">MMEGKAWGLKAMVFIAWKGMRRNEKLGVMLGMAAGMLAAAECRKEGGLMVAGVLEQPRDFVDGSGMTVMVAGMLCSS</sequence>
<organism evidence="1 2">
    <name type="scientific">Prunus yedoensis var. nudiflora</name>
    <dbReference type="NCBI Taxonomy" id="2094558"/>
    <lineage>
        <taxon>Eukaryota</taxon>
        <taxon>Viridiplantae</taxon>
        <taxon>Streptophyta</taxon>
        <taxon>Embryophyta</taxon>
        <taxon>Tracheophyta</taxon>
        <taxon>Spermatophyta</taxon>
        <taxon>Magnoliopsida</taxon>
        <taxon>eudicotyledons</taxon>
        <taxon>Gunneridae</taxon>
        <taxon>Pentapetalae</taxon>
        <taxon>rosids</taxon>
        <taxon>fabids</taxon>
        <taxon>Rosales</taxon>
        <taxon>Rosaceae</taxon>
        <taxon>Amygdaloideae</taxon>
        <taxon>Amygdaleae</taxon>
        <taxon>Prunus</taxon>
    </lineage>
</organism>